<name>T0Y7S8_9ZZZZ</name>
<dbReference type="GO" id="GO:0016151">
    <property type="term" value="F:nickel cation binding"/>
    <property type="evidence" value="ECO:0007669"/>
    <property type="project" value="InterPro"/>
</dbReference>
<dbReference type="GO" id="GO:0008901">
    <property type="term" value="F:ferredoxin hydrogenase activity"/>
    <property type="evidence" value="ECO:0007669"/>
    <property type="project" value="InterPro"/>
</dbReference>
<evidence type="ECO:0000313" key="6">
    <source>
        <dbReference type="EMBL" id="EQD29208.1"/>
    </source>
</evidence>
<protein>
    <submittedName>
        <fullName evidence="6">Nickel-dependent hydrogenase large subunit</fullName>
        <ecNumber evidence="6">1.12.-.-</ecNumber>
    </submittedName>
</protein>
<dbReference type="InterPro" id="IPR018194">
    <property type="entry name" value="Ni-dep_hyd_lsu_Ni_BS"/>
</dbReference>
<organism evidence="6">
    <name type="scientific">mine drainage metagenome</name>
    <dbReference type="NCBI Taxonomy" id="410659"/>
    <lineage>
        <taxon>unclassified sequences</taxon>
        <taxon>metagenomes</taxon>
        <taxon>ecological metagenomes</taxon>
    </lineage>
</organism>
<evidence type="ECO:0000256" key="4">
    <source>
        <dbReference type="ARBA" id="ARBA00022723"/>
    </source>
</evidence>
<dbReference type="InterPro" id="IPR029014">
    <property type="entry name" value="NiFe-Hase_large"/>
</dbReference>
<comment type="caution">
    <text evidence="6">The sequence shown here is derived from an EMBL/GenBank/DDBJ whole genome shotgun (WGS) entry which is preliminary data.</text>
</comment>
<dbReference type="EC" id="1.12.-.-" evidence="6"/>
<dbReference type="InterPro" id="IPR001501">
    <property type="entry name" value="Ni-dep_hyd_lsu"/>
</dbReference>
<dbReference type="PANTHER" id="PTHR43600">
    <property type="entry name" value="COENZYME F420 HYDROGENASE, SUBUNIT ALPHA"/>
    <property type="match status" value="1"/>
</dbReference>
<evidence type="ECO:0000256" key="1">
    <source>
        <dbReference type="ARBA" id="ARBA00001967"/>
    </source>
</evidence>
<accession>T0Y7S8</accession>
<dbReference type="PANTHER" id="PTHR43600:SF2">
    <property type="entry name" value="F420-NON-REDUCING HYDROGENASE VHU SUBUNIT A"/>
    <property type="match status" value="1"/>
</dbReference>
<evidence type="ECO:0000256" key="3">
    <source>
        <dbReference type="ARBA" id="ARBA00022596"/>
    </source>
</evidence>
<reference evidence="6" key="1">
    <citation type="submission" date="2013-08" db="EMBL/GenBank/DDBJ databases">
        <authorList>
            <person name="Mendez C."/>
            <person name="Richter M."/>
            <person name="Ferrer M."/>
            <person name="Sanchez J."/>
        </authorList>
    </citation>
    <scope>NUCLEOTIDE SEQUENCE</scope>
</reference>
<evidence type="ECO:0000256" key="2">
    <source>
        <dbReference type="ARBA" id="ARBA00009292"/>
    </source>
</evidence>
<keyword evidence="4" id="KW-0479">Metal-binding</keyword>
<keyword evidence="5 6" id="KW-0560">Oxidoreductase</keyword>
<gene>
    <name evidence="6" type="ORF">B2A_14602</name>
</gene>
<dbReference type="AlphaFoldDB" id="T0Y7S8"/>
<comment type="similarity">
    <text evidence="2">Belongs to the [NiFe]/[NiFeSe] hydrogenase large subunit family.</text>
</comment>
<proteinExistence type="inferred from homology"/>
<comment type="cofactor">
    <cofactor evidence="1">
        <name>Ni(2+)</name>
        <dbReference type="ChEBI" id="CHEBI:49786"/>
    </cofactor>
</comment>
<dbReference type="EMBL" id="AUZZ01010606">
    <property type="protein sequence ID" value="EQD29208.1"/>
    <property type="molecule type" value="Genomic_DNA"/>
</dbReference>
<evidence type="ECO:0000256" key="5">
    <source>
        <dbReference type="ARBA" id="ARBA00023002"/>
    </source>
</evidence>
<sequence>MIQRLLEYPDILNTHVRSRARPNRLEGVGISEAPRGTLIHHYKIDENGLIRWANLIIATGHNNLAMNRGVRQVAERFVDGNKLREGMLNRVEAVIRCFDPCLSCSTHALGQMPIRIELCKSDGEVCDVLQRN</sequence>
<dbReference type="Pfam" id="PF00374">
    <property type="entry name" value="NiFeSe_Hases"/>
    <property type="match status" value="1"/>
</dbReference>
<reference evidence="6" key="2">
    <citation type="journal article" date="2014" name="ISME J.">
        <title>Microbial stratification in low pH oxic and suboxic macroscopic growths along an acid mine drainage.</title>
        <authorList>
            <person name="Mendez-Garcia C."/>
            <person name="Mesa V."/>
            <person name="Sprenger R.R."/>
            <person name="Richter M."/>
            <person name="Diez M.S."/>
            <person name="Solano J."/>
            <person name="Bargiela R."/>
            <person name="Golyshina O.V."/>
            <person name="Manteca A."/>
            <person name="Ramos J.L."/>
            <person name="Gallego J.R."/>
            <person name="Llorente I."/>
            <person name="Martins Dos Santos V.A."/>
            <person name="Jensen O.N."/>
            <person name="Pelaez A.I."/>
            <person name="Sanchez J."/>
            <person name="Ferrer M."/>
        </authorList>
    </citation>
    <scope>NUCLEOTIDE SEQUENCE</scope>
</reference>
<dbReference type="PROSITE" id="PS00508">
    <property type="entry name" value="NI_HGENASE_L_2"/>
    <property type="match status" value="1"/>
</dbReference>
<dbReference type="SUPFAM" id="SSF56762">
    <property type="entry name" value="HydB/Nqo4-like"/>
    <property type="match status" value="1"/>
</dbReference>
<dbReference type="Gene3D" id="1.10.645.10">
    <property type="entry name" value="Cytochrome-c3 Hydrogenase, chain B"/>
    <property type="match status" value="1"/>
</dbReference>
<keyword evidence="3" id="KW-0533">Nickel</keyword>